<evidence type="ECO:0000256" key="1">
    <source>
        <dbReference type="ARBA" id="ARBA00007583"/>
    </source>
</evidence>
<dbReference type="InterPro" id="IPR021520">
    <property type="entry name" value="Stealth_CR2"/>
</dbReference>
<reference evidence="5 7" key="1">
    <citation type="submission" date="2015-11" db="EMBL/GenBank/DDBJ databases">
        <title>Genomic analysis of 38 Legionella species identifies large and diverse effector repertoires.</title>
        <authorList>
            <person name="Burstein D."/>
            <person name="Amaro F."/>
            <person name="Zusman T."/>
            <person name="Lifshitz Z."/>
            <person name="Cohen O."/>
            <person name="Gilbert J.A."/>
            <person name="Pupko T."/>
            <person name="Shuman H.A."/>
            <person name="Segal G."/>
        </authorList>
    </citation>
    <scope>NUCLEOTIDE SEQUENCE [LARGE SCALE GENOMIC DNA]</scope>
    <source>
        <strain evidence="5 7">CDC#1407-AL-14</strain>
    </source>
</reference>
<dbReference type="Pfam" id="PF11380">
    <property type="entry name" value="Stealth_CR2"/>
    <property type="match status" value="1"/>
</dbReference>
<keyword evidence="3" id="KW-0270">Exopolysaccharide synthesis</keyword>
<evidence type="ECO:0000313" key="5">
    <source>
        <dbReference type="EMBL" id="KTC69439.1"/>
    </source>
</evidence>
<name>A0A378IA89_9GAMM</name>
<proteinExistence type="inferred from homology"/>
<dbReference type="EC" id="2.7.-.-" evidence="5 6"/>
<dbReference type="Proteomes" id="UP000255066">
    <property type="component" value="Unassembled WGS sequence"/>
</dbReference>
<dbReference type="GO" id="GO:0016772">
    <property type="term" value="F:transferase activity, transferring phosphorus-containing groups"/>
    <property type="evidence" value="ECO:0007669"/>
    <property type="project" value="InterPro"/>
</dbReference>
<feature type="domain" description="Stealth protein CR2 conserved region 2" evidence="4">
    <location>
        <begin position="41"/>
        <end position="150"/>
    </location>
</feature>
<reference evidence="6 8" key="2">
    <citation type="submission" date="2018-06" db="EMBL/GenBank/DDBJ databases">
        <authorList>
            <consortium name="Pathogen Informatics"/>
            <person name="Doyle S."/>
        </authorList>
    </citation>
    <scope>NUCLEOTIDE SEQUENCE [LARGE SCALE GENOMIC DNA]</scope>
    <source>
        <strain evidence="6 8">NCTC12437</strain>
    </source>
</reference>
<keyword evidence="7" id="KW-1185">Reference proteome</keyword>
<evidence type="ECO:0000256" key="3">
    <source>
        <dbReference type="ARBA" id="ARBA00023169"/>
    </source>
</evidence>
<dbReference type="RefSeq" id="WP_058524180.1">
    <property type="nucleotide sequence ID" value="NZ_CAAAHV010000012.1"/>
</dbReference>
<dbReference type="PANTHER" id="PTHR24045:SF0">
    <property type="entry name" value="N-ACETYLGLUCOSAMINE-1-PHOSPHOTRANSFERASE SUBUNITS ALPHA_BETA"/>
    <property type="match status" value="1"/>
</dbReference>
<dbReference type="Proteomes" id="UP000054735">
    <property type="component" value="Unassembled WGS sequence"/>
</dbReference>
<dbReference type="EMBL" id="UGNW01000001">
    <property type="protein sequence ID" value="STX31680.1"/>
    <property type="molecule type" value="Genomic_DNA"/>
</dbReference>
<evidence type="ECO:0000313" key="7">
    <source>
        <dbReference type="Proteomes" id="UP000054735"/>
    </source>
</evidence>
<dbReference type="OrthoDB" id="9776077at2"/>
<organism evidence="6 8">
    <name type="scientific">Legionella birminghamensis</name>
    <dbReference type="NCBI Taxonomy" id="28083"/>
    <lineage>
        <taxon>Bacteria</taxon>
        <taxon>Pseudomonadati</taxon>
        <taxon>Pseudomonadota</taxon>
        <taxon>Gammaproteobacteria</taxon>
        <taxon>Legionellales</taxon>
        <taxon>Legionellaceae</taxon>
        <taxon>Legionella</taxon>
    </lineage>
</organism>
<protein>
    <submittedName>
        <fullName evidence="6">Capsular polysaccharide phosphotransferase SacB</fullName>
        <ecNumber evidence="5 6">2.7.-.-</ecNumber>
    </submittedName>
    <submittedName>
        <fullName evidence="5">Capsular polysaccharide phosphotransferase cps12A</fullName>
    </submittedName>
</protein>
<dbReference type="AlphaFoldDB" id="A0A378IA89"/>
<evidence type="ECO:0000313" key="6">
    <source>
        <dbReference type="EMBL" id="STX31680.1"/>
    </source>
</evidence>
<keyword evidence="2 6" id="KW-0808">Transferase</keyword>
<evidence type="ECO:0000313" key="8">
    <source>
        <dbReference type="Proteomes" id="UP000255066"/>
    </source>
</evidence>
<comment type="similarity">
    <text evidence="1">Belongs to the stealth family.</text>
</comment>
<evidence type="ECO:0000256" key="2">
    <source>
        <dbReference type="ARBA" id="ARBA00022679"/>
    </source>
</evidence>
<dbReference type="GO" id="GO:0000271">
    <property type="term" value="P:polysaccharide biosynthetic process"/>
    <property type="evidence" value="ECO:0007669"/>
    <property type="project" value="UniProtKB-KW"/>
</dbReference>
<dbReference type="EMBL" id="LNXT01000040">
    <property type="protein sequence ID" value="KTC69439.1"/>
    <property type="molecule type" value="Genomic_DNA"/>
</dbReference>
<dbReference type="InterPro" id="IPR047141">
    <property type="entry name" value="Stealth"/>
</dbReference>
<dbReference type="STRING" id="28083.Lbir_2178"/>
<dbReference type="PANTHER" id="PTHR24045">
    <property type="match status" value="1"/>
</dbReference>
<gene>
    <name evidence="6" type="primary">sacB</name>
    <name evidence="5" type="ORF">Lbir_2178</name>
    <name evidence="6" type="ORF">NCTC12437_01454</name>
</gene>
<evidence type="ECO:0000259" key="4">
    <source>
        <dbReference type="Pfam" id="PF11380"/>
    </source>
</evidence>
<sequence>MGAIDAVISWVDGYDPVYLHKLNSFCEEQGIQRHIAVEPTRINHCNEIHYCLLALERFAPWLRSIFIITNQQTPPAVSDLRNTRLGSKIQIIDQNELLQQFGSTAPVFNSISIEWLIWHIPGLSEQFIYLNDDFFIIRDVFPEDFFQNKQLILRGEWKVQADKKLSYQFKKQFSKCLGQTVPLPKTNPHRAWQEKSAQLAGWDKRFYLLPHAPFPLFKSSFTKQITTDSELFNANIRFPFRHPDQVSSIPLIVHHDLKQKRAVHDIKKQALMVNGESHSFSKIRTRLTQAQKNNNVAFVCMQSIDQAPAKVQAYMLNWLEQHIV</sequence>
<accession>A0A378IA89</accession>